<keyword evidence="5" id="KW-0808">Transferase</keyword>
<feature type="binding site" evidence="14">
    <location>
        <position position="161"/>
    </location>
    <ligand>
        <name>ATP</name>
        <dbReference type="ChEBI" id="CHEBI:30616"/>
    </ligand>
</feature>
<dbReference type="Gene3D" id="1.10.510.10">
    <property type="entry name" value="Transferase(Phosphotransferase) domain 1"/>
    <property type="match status" value="2"/>
</dbReference>
<evidence type="ECO:0000313" key="19">
    <source>
        <dbReference type="Proteomes" id="UP000288805"/>
    </source>
</evidence>
<evidence type="ECO:0000256" key="3">
    <source>
        <dbReference type="ARBA" id="ARBA00022475"/>
    </source>
</evidence>
<dbReference type="PANTHER" id="PTHR46821:SF4">
    <property type="entry name" value="OS08G0275200 PROTEIN"/>
    <property type="match status" value="1"/>
</dbReference>
<keyword evidence="10 16" id="KW-1133">Transmembrane helix</keyword>
<feature type="region of interest" description="Disordered" evidence="15">
    <location>
        <begin position="736"/>
        <end position="761"/>
    </location>
</feature>
<keyword evidence="11 16" id="KW-0472">Membrane</keyword>
<keyword evidence="7 14" id="KW-0547">Nucleotide-binding</keyword>
<dbReference type="EC" id="2.7.11.1" evidence="2"/>
<dbReference type="InterPro" id="IPR011009">
    <property type="entry name" value="Kinase-like_dom_sf"/>
</dbReference>
<keyword evidence="8 18" id="KW-0418">Kinase</keyword>
<dbReference type="GO" id="GO:0005524">
    <property type="term" value="F:ATP binding"/>
    <property type="evidence" value="ECO:0007669"/>
    <property type="project" value="UniProtKB-UniRule"/>
</dbReference>
<dbReference type="InterPro" id="IPR017441">
    <property type="entry name" value="Protein_kinase_ATP_BS"/>
</dbReference>
<accession>A0A438ENC2</accession>
<dbReference type="PANTHER" id="PTHR46821">
    <property type="entry name" value="OS07G0586332 PROTEIN"/>
    <property type="match status" value="1"/>
</dbReference>
<evidence type="ECO:0000259" key="17">
    <source>
        <dbReference type="PROSITE" id="PS50011"/>
    </source>
</evidence>
<dbReference type="Pfam" id="PF07714">
    <property type="entry name" value="PK_Tyr_Ser-Thr"/>
    <property type="match status" value="1"/>
</dbReference>
<comment type="catalytic activity">
    <reaction evidence="12">
        <text>L-threonyl-[protein] + ATP = O-phospho-L-threonyl-[protein] + ADP + H(+)</text>
        <dbReference type="Rhea" id="RHEA:46608"/>
        <dbReference type="Rhea" id="RHEA-COMP:11060"/>
        <dbReference type="Rhea" id="RHEA-COMP:11605"/>
        <dbReference type="ChEBI" id="CHEBI:15378"/>
        <dbReference type="ChEBI" id="CHEBI:30013"/>
        <dbReference type="ChEBI" id="CHEBI:30616"/>
        <dbReference type="ChEBI" id="CHEBI:61977"/>
        <dbReference type="ChEBI" id="CHEBI:456216"/>
        <dbReference type="EC" id="2.7.11.1"/>
    </reaction>
</comment>
<keyword evidence="9 14" id="KW-0067">ATP-binding</keyword>
<dbReference type="GO" id="GO:0005886">
    <property type="term" value="C:plasma membrane"/>
    <property type="evidence" value="ECO:0007669"/>
    <property type="project" value="UniProtKB-SubCell"/>
</dbReference>
<dbReference type="SUPFAM" id="SSF56112">
    <property type="entry name" value="Protein kinase-like (PK-like)"/>
    <property type="match status" value="2"/>
</dbReference>
<evidence type="ECO:0000256" key="9">
    <source>
        <dbReference type="ARBA" id="ARBA00022840"/>
    </source>
</evidence>
<evidence type="ECO:0000256" key="16">
    <source>
        <dbReference type="SAM" id="Phobius"/>
    </source>
</evidence>
<keyword evidence="4" id="KW-0723">Serine/threonine-protein kinase</keyword>
<evidence type="ECO:0000256" key="7">
    <source>
        <dbReference type="ARBA" id="ARBA00022741"/>
    </source>
</evidence>
<dbReference type="FunFam" id="3.30.200.20:FF:000542">
    <property type="entry name" value="Receptor-like serine/threonine-protein kinase At4g25390"/>
    <property type="match status" value="1"/>
</dbReference>
<dbReference type="InterPro" id="IPR044576">
    <property type="entry name" value="At4g25390-like"/>
</dbReference>
<dbReference type="InterPro" id="IPR000719">
    <property type="entry name" value="Prot_kinase_dom"/>
</dbReference>
<keyword evidence="3" id="KW-1003">Cell membrane</keyword>
<evidence type="ECO:0000256" key="10">
    <source>
        <dbReference type="ARBA" id="ARBA00022989"/>
    </source>
</evidence>
<evidence type="ECO:0000256" key="1">
    <source>
        <dbReference type="ARBA" id="ARBA00004162"/>
    </source>
</evidence>
<protein>
    <recommendedName>
        <fullName evidence="2">non-specific serine/threonine protein kinase</fullName>
        <ecNumber evidence="2">2.7.11.1</ecNumber>
    </recommendedName>
</protein>
<evidence type="ECO:0000256" key="15">
    <source>
        <dbReference type="SAM" id="MobiDB-lite"/>
    </source>
</evidence>
<keyword evidence="18" id="KW-0675">Receptor</keyword>
<dbReference type="PROSITE" id="PS50011">
    <property type="entry name" value="PROTEIN_KINASE_DOM"/>
    <property type="match status" value="1"/>
</dbReference>
<comment type="subcellular location">
    <subcellularLocation>
        <location evidence="1">Cell membrane</location>
        <topology evidence="1">Single-pass membrane protein</topology>
    </subcellularLocation>
</comment>
<evidence type="ECO:0000313" key="18">
    <source>
        <dbReference type="EMBL" id="RVW49177.1"/>
    </source>
</evidence>
<evidence type="ECO:0000256" key="12">
    <source>
        <dbReference type="ARBA" id="ARBA00047899"/>
    </source>
</evidence>
<dbReference type="GO" id="GO:0004674">
    <property type="term" value="F:protein serine/threonine kinase activity"/>
    <property type="evidence" value="ECO:0007669"/>
    <property type="project" value="UniProtKB-KW"/>
</dbReference>
<feature type="region of interest" description="Disordered" evidence="15">
    <location>
        <begin position="257"/>
        <end position="280"/>
    </location>
</feature>
<feature type="transmembrane region" description="Helical" evidence="16">
    <location>
        <begin position="72"/>
        <end position="98"/>
    </location>
</feature>
<dbReference type="Gene3D" id="3.30.200.20">
    <property type="entry name" value="Phosphorylase Kinase, domain 1"/>
    <property type="match status" value="1"/>
</dbReference>
<dbReference type="InterPro" id="IPR001245">
    <property type="entry name" value="Ser-Thr/Tyr_kinase_cat_dom"/>
</dbReference>
<gene>
    <name evidence="18" type="primary">VvCHDh000422_1</name>
    <name evidence="18" type="ORF">CK203_087446</name>
</gene>
<dbReference type="PROSITE" id="PS00107">
    <property type="entry name" value="PROTEIN_KINASE_ATP"/>
    <property type="match status" value="1"/>
</dbReference>
<comment type="catalytic activity">
    <reaction evidence="13">
        <text>L-seryl-[protein] + ATP = O-phospho-L-seryl-[protein] + ADP + H(+)</text>
        <dbReference type="Rhea" id="RHEA:17989"/>
        <dbReference type="Rhea" id="RHEA-COMP:9863"/>
        <dbReference type="Rhea" id="RHEA-COMP:11604"/>
        <dbReference type="ChEBI" id="CHEBI:15378"/>
        <dbReference type="ChEBI" id="CHEBI:29999"/>
        <dbReference type="ChEBI" id="CHEBI:30616"/>
        <dbReference type="ChEBI" id="CHEBI:83421"/>
        <dbReference type="ChEBI" id="CHEBI:456216"/>
        <dbReference type="EC" id="2.7.11.1"/>
    </reaction>
</comment>
<evidence type="ECO:0000256" key="2">
    <source>
        <dbReference type="ARBA" id="ARBA00012513"/>
    </source>
</evidence>
<reference evidence="18 19" key="1">
    <citation type="journal article" date="2018" name="PLoS Genet.">
        <title>Population sequencing reveals clonal diversity and ancestral inbreeding in the grapevine cultivar Chardonnay.</title>
        <authorList>
            <person name="Roach M.J."/>
            <person name="Johnson D.L."/>
            <person name="Bohlmann J."/>
            <person name="van Vuuren H.J."/>
            <person name="Jones S.J."/>
            <person name="Pretorius I.S."/>
            <person name="Schmidt S.A."/>
            <person name="Borneman A.R."/>
        </authorList>
    </citation>
    <scope>NUCLEOTIDE SEQUENCE [LARGE SCALE GENOMIC DNA]</scope>
    <source>
        <strain evidence="19">cv. Chardonnay</strain>
        <tissue evidence="18">Leaf</tissue>
    </source>
</reference>
<keyword evidence="6 16" id="KW-0812">Transmembrane</keyword>
<dbReference type="AlphaFoldDB" id="A0A438ENC2"/>
<feature type="domain" description="Protein kinase" evidence="17">
    <location>
        <begin position="132"/>
        <end position="730"/>
    </location>
</feature>
<evidence type="ECO:0000256" key="14">
    <source>
        <dbReference type="PROSITE-ProRule" id="PRU10141"/>
    </source>
</evidence>
<evidence type="ECO:0000256" key="8">
    <source>
        <dbReference type="ARBA" id="ARBA00022777"/>
    </source>
</evidence>
<feature type="region of interest" description="Disordered" evidence="15">
    <location>
        <begin position="444"/>
        <end position="466"/>
    </location>
</feature>
<organism evidence="18 19">
    <name type="scientific">Vitis vinifera</name>
    <name type="common">Grape</name>
    <dbReference type="NCBI Taxonomy" id="29760"/>
    <lineage>
        <taxon>Eukaryota</taxon>
        <taxon>Viridiplantae</taxon>
        <taxon>Streptophyta</taxon>
        <taxon>Embryophyta</taxon>
        <taxon>Tracheophyta</taxon>
        <taxon>Spermatophyta</taxon>
        <taxon>Magnoliopsida</taxon>
        <taxon>eudicotyledons</taxon>
        <taxon>Gunneridae</taxon>
        <taxon>Pentapetalae</taxon>
        <taxon>rosids</taxon>
        <taxon>Vitales</taxon>
        <taxon>Vitaceae</taxon>
        <taxon>Viteae</taxon>
        <taxon>Vitis</taxon>
    </lineage>
</organism>
<evidence type="ECO:0000256" key="4">
    <source>
        <dbReference type="ARBA" id="ARBA00022527"/>
    </source>
</evidence>
<evidence type="ECO:0000256" key="11">
    <source>
        <dbReference type="ARBA" id="ARBA00023136"/>
    </source>
</evidence>
<evidence type="ECO:0000256" key="13">
    <source>
        <dbReference type="ARBA" id="ARBA00048679"/>
    </source>
</evidence>
<evidence type="ECO:0000256" key="5">
    <source>
        <dbReference type="ARBA" id="ARBA00022679"/>
    </source>
</evidence>
<dbReference type="FunFam" id="1.10.510.10:FF:000780">
    <property type="entry name" value="Receptor-like serine/threonine-protein kinase At4g25390"/>
    <property type="match status" value="1"/>
</dbReference>
<name>A0A438ENC2_VITVI</name>
<comment type="caution">
    <text evidence="18">The sequence shown here is derived from an EMBL/GenBank/DDBJ whole genome shotgun (WGS) entry which is preliminary data.</text>
</comment>
<evidence type="ECO:0000256" key="6">
    <source>
        <dbReference type="ARBA" id="ARBA00022692"/>
    </source>
</evidence>
<dbReference type="EMBL" id="QGNW01001231">
    <property type="protein sequence ID" value="RVW49177.1"/>
    <property type="molecule type" value="Genomic_DNA"/>
</dbReference>
<dbReference type="Proteomes" id="UP000288805">
    <property type="component" value="Unassembled WGS sequence"/>
</dbReference>
<sequence length="761" mass="85425">MINPFSLSNCKATSSGDENLHHLFFTFFLFIFLSNQTPPTQPKHSLSRPPCPPAHFLQAQPRNPLQFFRTKVLFLAITISSTVLILFALVYFVFYLWYSLVHRSRTSPFDSTAPLKLHRFSYKEVKSAANGFDAGYAIGKGGSGTVFRGVLRDGKSVAIKKLDATSFQAEREFQNELMVLGGLRSPFVVSLLGYCAEKGKRILVYEYMPNRSLQEALFRDGNLNMSLNWEQRFEIINDVARALAFLHLECDPPVIHGDKQNGGGIRSGDVQSGVGSEPGAVEEPRAVGKFSFSRGWAETPADSAHEVDFALALQASSSSKNSRSCYNVKSLSLNSLNYNANMASEGDFKIGNGTGNGKGKEVSCVDMGGGEDWNKFVAYDDEPCSIEHSKELNGNASSVVDDVSAGSKQWGKDWWWRQDGSGELCSKDYVMEWIGSQICPSANPDWEEEKKCSPSPSPAKPQNSNLDSSIRLEESQLGEVGIENANKGFEKRETKGWKTRTKKKHRKMQEWWKEEHLAEISKKGAKMKKMKKLETRWKKGFRMPHLDLGRRFQLRRRRRKFGDQNENEYDPNMEFSFRRGWRKKNTPSAGSEMWSGDLFSRELSSTTSMRGTLCYVAPEYGGCGYLMEKADIYSLGVLILVIVSGRRPLHVLSSPMKLEKANLISWCRQLAQAGNILELVDERLKDGYSKDEASLCINLALTCLQKIPELRPDTGEIVKILKGEMDLPPLPFEFSPSPPSKLFSRSRRKHKASAGSETPAY</sequence>
<proteinExistence type="predicted"/>